<comment type="caution">
    <text evidence="1">The sequence shown here is derived from an EMBL/GenBank/DDBJ whole genome shotgun (WGS) entry which is preliminary data.</text>
</comment>
<dbReference type="GO" id="GO:0005525">
    <property type="term" value="F:GTP binding"/>
    <property type="evidence" value="ECO:0007669"/>
    <property type="project" value="InterPro"/>
</dbReference>
<proteinExistence type="predicted"/>
<organism evidence="1 2">
    <name type="scientific">Rhizoctonia solani</name>
    <dbReference type="NCBI Taxonomy" id="456999"/>
    <lineage>
        <taxon>Eukaryota</taxon>
        <taxon>Fungi</taxon>
        <taxon>Dikarya</taxon>
        <taxon>Basidiomycota</taxon>
        <taxon>Agaricomycotina</taxon>
        <taxon>Agaricomycetes</taxon>
        <taxon>Cantharellales</taxon>
        <taxon>Ceratobasidiaceae</taxon>
        <taxon>Rhizoctonia</taxon>
    </lineage>
</organism>
<dbReference type="AlphaFoldDB" id="A0A8H3DHN2"/>
<dbReference type="Proteomes" id="UP000663843">
    <property type="component" value="Unassembled WGS sequence"/>
</dbReference>
<dbReference type="SUPFAM" id="SSF52540">
    <property type="entry name" value="P-loop containing nucleoside triphosphate hydrolases"/>
    <property type="match status" value="1"/>
</dbReference>
<dbReference type="InterPro" id="IPR001806">
    <property type="entry name" value="Small_GTPase"/>
</dbReference>
<evidence type="ECO:0000313" key="1">
    <source>
        <dbReference type="EMBL" id="CAE6531362.1"/>
    </source>
</evidence>
<dbReference type="EMBL" id="CAJMWT010008193">
    <property type="protein sequence ID" value="CAE6531362.1"/>
    <property type="molecule type" value="Genomic_DNA"/>
</dbReference>
<sequence>MVKRRLVITGDDECGKVCLLYWFVHRRFPEIDVPTVFMGYVIFIEIDGQGIELELSLWEVEELGLSVMAL</sequence>
<reference evidence="1" key="1">
    <citation type="submission" date="2021-01" db="EMBL/GenBank/DDBJ databases">
        <authorList>
            <person name="Kaushik A."/>
        </authorList>
    </citation>
    <scope>NUCLEOTIDE SEQUENCE</scope>
    <source>
        <strain evidence="1">AG2-2IIIB</strain>
    </source>
</reference>
<protein>
    <submittedName>
        <fullName evidence="1">Uncharacterized protein</fullName>
    </submittedName>
</protein>
<evidence type="ECO:0000313" key="2">
    <source>
        <dbReference type="Proteomes" id="UP000663843"/>
    </source>
</evidence>
<dbReference type="GO" id="GO:0003924">
    <property type="term" value="F:GTPase activity"/>
    <property type="evidence" value="ECO:0007669"/>
    <property type="project" value="InterPro"/>
</dbReference>
<dbReference type="InterPro" id="IPR027417">
    <property type="entry name" value="P-loop_NTPase"/>
</dbReference>
<name>A0A8H3DHN2_9AGAM</name>
<dbReference type="Pfam" id="PF00071">
    <property type="entry name" value="Ras"/>
    <property type="match status" value="1"/>
</dbReference>
<gene>
    <name evidence="1" type="ORF">RDB_LOCUS179277</name>
</gene>
<dbReference type="Gene3D" id="3.40.50.300">
    <property type="entry name" value="P-loop containing nucleotide triphosphate hydrolases"/>
    <property type="match status" value="1"/>
</dbReference>
<accession>A0A8H3DHN2</accession>